<evidence type="ECO:0000256" key="4">
    <source>
        <dbReference type="ARBA" id="ARBA00023014"/>
    </source>
</evidence>
<proteinExistence type="predicted"/>
<evidence type="ECO:0000256" key="5">
    <source>
        <dbReference type="SAM" id="MobiDB-lite"/>
    </source>
</evidence>
<evidence type="ECO:0000256" key="2">
    <source>
        <dbReference type="ARBA" id="ARBA00022723"/>
    </source>
</evidence>
<name>A0AAD8MYI9_9APIA</name>
<evidence type="ECO:0000313" key="7">
    <source>
        <dbReference type="EMBL" id="KAK1389522.1"/>
    </source>
</evidence>
<dbReference type="EMBL" id="JAUIZM010000004">
    <property type="protein sequence ID" value="KAK1389522.1"/>
    <property type="molecule type" value="Genomic_DNA"/>
</dbReference>
<accession>A0AAD8MYI9</accession>
<sequence length="299" mass="33411">MSTITPPLESVFEVKISVETHPNPCETIVLDLAEQIQDCEQNIEVPESPKPDSVEQPGLRIHPGKLRTVHQVFELPDSHPLLEEFEERVTDDPCPYLLAIWPTGTMLKAFQQQSTDSSGGDSLESGKCNETNIHPSCRTDDEEIIKGTILIPCRTATRGKFPVNGAFFHINEVFADHESSKLPVDVPKAWVCNLPKRSLHCAMTATTIFRDATSEEIQYCLSRVHVFLKAGKIQLSLCRLLEGCRSGQKTLESLEGASILLWTKYSHHRRRSHGPKLIPDQGIQERGTKVSLRIGGLRT</sequence>
<organism evidence="7 8">
    <name type="scientific">Heracleum sosnowskyi</name>
    <dbReference type="NCBI Taxonomy" id="360622"/>
    <lineage>
        <taxon>Eukaryota</taxon>
        <taxon>Viridiplantae</taxon>
        <taxon>Streptophyta</taxon>
        <taxon>Embryophyta</taxon>
        <taxon>Tracheophyta</taxon>
        <taxon>Spermatophyta</taxon>
        <taxon>Magnoliopsida</taxon>
        <taxon>eudicotyledons</taxon>
        <taxon>Gunneridae</taxon>
        <taxon>Pentapetalae</taxon>
        <taxon>asterids</taxon>
        <taxon>campanulids</taxon>
        <taxon>Apiales</taxon>
        <taxon>Apiaceae</taxon>
        <taxon>Apioideae</taxon>
        <taxon>apioid superclade</taxon>
        <taxon>Tordylieae</taxon>
        <taxon>Tordyliinae</taxon>
        <taxon>Heracleum</taxon>
    </lineage>
</organism>
<evidence type="ECO:0000313" key="8">
    <source>
        <dbReference type="Proteomes" id="UP001237642"/>
    </source>
</evidence>
<dbReference type="InterPro" id="IPR044811">
    <property type="entry name" value="DME/ROS1"/>
</dbReference>
<dbReference type="GO" id="GO:0035514">
    <property type="term" value="F:DNA demethylase activity"/>
    <property type="evidence" value="ECO:0007669"/>
    <property type="project" value="InterPro"/>
</dbReference>
<dbReference type="GO" id="GO:0019104">
    <property type="term" value="F:DNA N-glycosylase activity"/>
    <property type="evidence" value="ECO:0007669"/>
    <property type="project" value="InterPro"/>
</dbReference>
<keyword evidence="3" id="KW-0408">Iron</keyword>
<keyword evidence="8" id="KW-1185">Reference proteome</keyword>
<gene>
    <name evidence="7" type="ORF">POM88_017700</name>
</gene>
<dbReference type="GO" id="GO:0051536">
    <property type="term" value="F:iron-sulfur cluster binding"/>
    <property type="evidence" value="ECO:0007669"/>
    <property type="project" value="UniProtKB-KW"/>
</dbReference>
<evidence type="ECO:0000256" key="3">
    <source>
        <dbReference type="ARBA" id="ARBA00023004"/>
    </source>
</evidence>
<feature type="domain" description="Demeter RRM-fold" evidence="6">
    <location>
        <begin position="147"/>
        <end position="230"/>
    </location>
</feature>
<evidence type="ECO:0000259" key="6">
    <source>
        <dbReference type="Pfam" id="PF15628"/>
    </source>
</evidence>
<evidence type="ECO:0000256" key="1">
    <source>
        <dbReference type="ARBA" id="ARBA00001966"/>
    </source>
</evidence>
<dbReference type="Proteomes" id="UP001237642">
    <property type="component" value="Unassembled WGS sequence"/>
</dbReference>
<dbReference type="InterPro" id="IPR028925">
    <property type="entry name" value="RRM_DME"/>
</dbReference>
<dbReference type="AlphaFoldDB" id="A0AAD8MYI9"/>
<protein>
    <recommendedName>
        <fullName evidence="6">Demeter RRM-fold domain-containing protein</fullName>
    </recommendedName>
</protein>
<comment type="cofactor">
    <cofactor evidence="1">
        <name>[4Fe-4S] cluster</name>
        <dbReference type="ChEBI" id="CHEBI:49883"/>
    </cofactor>
</comment>
<feature type="compositionally biased region" description="Low complexity" evidence="5">
    <location>
        <begin position="112"/>
        <end position="122"/>
    </location>
</feature>
<reference evidence="7" key="2">
    <citation type="submission" date="2023-05" db="EMBL/GenBank/DDBJ databases">
        <authorList>
            <person name="Schelkunov M.I."/>
        </authorList>
    </citation>
    <scope>NUCLEOTIDE SEQUENCE</scope>
    <source>
        <strain evidence="7">Hsosn_3</strain>
        <tissue evidence="7">Leaf</tissue>
    </source>
</reference>
<reference evidence="7" key="1">
    <citation type="submission" date="2023-02" db="EMBL/GenBank/DDBJ databases">
        <title>Genome of toxic invasive species Heracleum sosnowskyi carries increased number of genes despite the absence of recent whole-genome duplications.</title>
        <authorList>
            <person name="Schelkunov M."/>
            <person name="Shtratnikova V."/>
            <person name="Makarenko M."/>
            <person name="Klepikova A."/>
            <person name="Omelchenko D."/>
            <person name="Novikova G."/>
            <person name="Obukhova E."/>
            <person name="Bogdanov V."/>
            <person name="Penin A."/>
            <person name="Logacheva M."/>
        </authorList>
    </citation>
    <scope>NUCLEOTIDE SEQUENCE</scope>
    <source>
        <strain evidence="7">Hsosn_3</strain>
        <tissue evidence="7">Leaf</tissue>
    </source>
</reference>
<dbReference type="Pfam" id="PF15628">
    <property type="entry name" value="RRM_DME"/>
    <property type="match status" value="1"/>
</dbReference>
<keyword evidence="4" id="KW-0411">Iron-sulfur</keyword>
<dbReference type="PANTHER" id="PTHR46213:SF11">
    <property type="entry name" value="TRANSCRIPTIONAL ACTIVATOR DEMETER-LIKE"/>
    <property type="match status" value="1"/>
</dbReference>
<dbReference type="PANTHER" id="PTHR46213">
    <property type="entry name" value="TRANSCRIPTIONAL ACTIVATOR DEMETER"/>
    <property type="match status" value="1"/>
</dbReference>
<feature type="region of interest" description="Disordered" evidence="5">
    <location>
        <begin position="112"/>
        <end position="134"/>
    </location>
</feature>
<dbReference type="GO" id="GO:0046872">
    <property type="term" value="F:metal ion binding"/>
    <property type="evidence" value="ECO:0007669"/>
    <property type="project" value="UniProtKB-KW"/>
</dbReference>
<dbReference type="GO" id="GO:0141166">
    <property type="term" value="P:chromosomal 5-methylcytosine DNA demethylation pathway"/>
    <property type="evidence" value="ECO:0007669"/>
    <property type="project" value="InterPro"/>
</dbReference>
<comment type="caution">
    <text evidence="7">The sequence shown here is derived from an EMBL/GenBank/DDBJ whole genome shotgun (WGS) entry which is preliminary data.</text>
</comment>
<keyword evidence="2" id="KW-0479">Metal-binding</keyword>